<accession>A0ABV8AII2</accession>
<evidence type="ECO:0000313" key="2">
    <source>
        <dbReference type="EMBL" id="MFC3877564.1"/>
    </source>
</evidence>
<organism evidence="2 3">
    <name type="scientific">Winogradskyella maritima</name>
    <dbReference type="NCBI Taxonomy" id="1517766"/>
    <lineage>
        <taxon>Bacteria</taxon>
        <taxon>Pseudomonadati</taxon>
        <taxon>Bacteroidota</taxon>
        <taxon>Flavobacteriia</taxon>
        <taxon>Flavobacteriales</taxon>
        <taxon>Flavobacteriaceae</taxon>
        <taxon>Winogradskyella</taxon>
    </lineage>
</organism>
<keyword evidence="3" id="KW-1185">Reference proteome</keyword>
<protein>
    <recommendedName>
        <fullName evidence="4">YD repeat-containing protein</fullName>
    </recommendedName>
</protein>
<evidence type="ECO:0000256" key="1">
    <source>
        <dbReference type="SAM" id="SignalP"/>
    </source>
</evidence>
<feature type="signal peptide" evidence="1">
    <location>
        <begin position="1"/>
        <end position="19"/>
    </location>
</feature>
<feature type="chain" id="PRO_5045219693" description="YD repeat-containing protein" evidence="1">
    <location>
        <begin position="20"/>
        <end position="388"/>
    </location>
</feature>
<evidence type="ECO:0000313" key="3">
    <source>
        <dbReference type="Proteomes" id="UP001595812"/>
    </source>
</evidence>
<dbReference type="EMBL" id="JBHSAT010000004">
    <property type="protein sequence ID" value="MFC3877564.1"/>
    <property type="molecule type" value="Genomic_DNA"/>
</dbReference>
<dbReference type="RefSeq" id="WP_386100090.1">
    <property type="nucleotide sequence ID" value="NZ_JBHSAT010000004.1"/>
</dbReference>
<name>A0ABV8AII2_9FLAO</name>
<dbReference type="Gene3D" id="2.180.10.10">
    <property type="entry name" value="RHS repeat-associated core"/>
    <property type="match status" value="1"/>
</dbReference>
<gene>
    <name evidence="2" type="ORF">ACFOSX_10000</name>
</gene>
<proteinExistence type="predicted"/>
<sequence>MKKLLGLICFAVLFMAANCENEPLEGEFLTEAEVACLQAIDASAEAQANFDVASTEDAPALCSMLKTALEAQIASCGDDNGFLQARIDSLGDCSIQIDEEACAMARAEKDTAEIAFNDSTDENYTETCNALKEALEAVLQQCGPDQAIQDQIDSLGNCLLSSEPVLIKQIIFTEPSGESYTNDFSYEGNRLTSITSSDGGITEYIYEAEVMQRIENRGANGEIFDYTELEYNAENQLSAYSTIIPDANQGYRTELTYNIDGTITQETFIGDADTQTEVLGTRVSTLVNGQITEETAPDGSFIASYSYDSSNGIYKNIFKIEQLHLINFDFSQLLGGAQNNITEFTQDDGSGGTEMELFTYTYNSANYPETGQLFYDGVLNVDIQFFYE</sequence>
<comment type="caution">
    <text evidence="2">The sequence shown here is derived from an EMBL/GenBank/DDBJ whole genome shotgun (WGS) entry which is preliminary data.</text>
</comment>
<evidence type="ECO:0008006" key="4">
    <source>
        <dbReference type="Google" id="ProtNLM"/>
    </source>
</evidence>
<dbReference type="Proteomes" id="UP001595812">
    <property type="component" value="Unassembled WGS sequence"/>
</dbReference>
<reference evidence="3" key="1">
    <citation type="journal article" date="2019" name="Int. J. Syst. Evol. Microbiol.">
        <title>The Global Catalogue of Microorganisms (GCM) 10K type strain sequencing project: providing services to taxonomists for standard genome sequencing and annotation.</title>
        <authorList>
            <consortium name="The Broad Institute Genomics Platform"/>
            <consortium name="The Broad Institute Genome Sequencing Center for Infectious Disease"/>
            <person name="Wu L."/>
            <person name="Ma J."/>
        </authorList>
    </citation>
    <scope>NUCLEOTIDE SEQUENCE [LARGE SCALE GENOMIC DNA]</scope>
    <source>
        <strain evidence="3">CECT 8979</strain>
    </source>
</reference>
<keyword evidence="1" id="KW-0732">Signal</keyword>